<keyword evidence="2 3" id="KW-0728">SH3 domain</keyword>
<feature type="compositionally biased region" description="Low complexity" evidence="4">
    <location>
        <begin position="794"/>
        <end position="808"/>
    </location>
</feature>
<evidence type="ECO:0000256" key="1">
    <source>
        <dbReference type="ARBA" id="ARBA00006197"/>
    </source>
</evidence>
<feature type="compositionally biased region" description="Polar residues" evidence="4">
    <location>
        <begin position="774"/>
        <end position="787"/>
    </location>
</feature>
<dbReference type="InterPro" id="IPR011993">
    <property type="entry name" value="PH-like_dom_sf"/>
</dbReference>
<accession>A0AAV5W450</accession>
<dbReference type="Gene3D" id="2.30.30.40">
    <property type="entry name" value="SH3 Domains"/>
    <property type="match status" value="1"/>
</dbReference>
<feature type="compositionally biased region" description="Polar residues" evidence="4">
    <location>
        <begin position="540"/>
        <end position="557"/>
    </location>
</feature>
<dbReference type="InterPro" id="IPR006020">
    <property type="entry name" value="PTB/PI_dom"/>
</dbReference>
<feature type="compositionally biased region" description="Basic and acidic residues" evidence="4">
    <location>
        <begin position="11"/>
        <end position="28"/>
    </location>
</feature>
<keyword evidence="7" id="KW-1185">Reference proteome</keyword>
<evidence type="ECO:0000313" key="6">
    <source>
        <dbReference type="EMBL" id="GMT24684.1"/>
    </source>
</evidence>
<dbReference type="SUPFAM" id="SSF50044">
    <property type="entry name" value="SH3-domain"/>
    <property type="match status" value="1"/>
</dbReference>
<dbReference type="Pfam" id="PF00018">
    <property type="entry name" value="SH3_1"/>
    <property type="match status" value="1"/>
</dbReference>
<dbReference type="SMART" id="SM00462">
    <property type="entry name" value="PTB"/>
    <property type="match status" value="1"/>
</dbReference>
<dbReference type="FunFam" id="2.30.29.30:FF:000289">
    <property type="entry name" value="Epidermal growth factor receptor kinase substrate 8"/>
    <property type="match status" value="1"/>
</dbReference>
<name>A0AAV5W450_9BILA</name>
<dbReference type="Pfam" id="PF18016">
    <property type="entry name" value="SAM_3"/>
    <property type="match status" value="1"/>
</dbReference>
<dbReference type="PANTHER" id="PTHR12287">
    <property type="entry name" value="EPIDERMAL GROWTH FACTOR RECEPTOR KINASE SUBSTRATE EPS8-RELATED PROTEIN"/>
    <property type="match status" value="1"/>
</dbReference>
<evidence type="ECO:0000256" key="3">
    <source>
        <dbReference type="PROSITE-ProRule" id="PRU00192"/>
    </source>
</evidence>
<dbReference type="InterPro" id="IPR036028">
    <property type="entry name" value="SH3-like_dom_sf"/>
</dbReference>
<dbReference type="InterPro" id="IPR039801">
    <property type="entry name" value="EPS8-like"/>
</dbReference>
<gene>
    <name evidence="6" type="ORF">PFISCL1PPCAC_15981</name>
</gene>
<dbReference type="Pfam" id="PF08416">
    <property type="entry name" value="PTB"/>
    <property type="match status" value="1"/>
</dbReference>
<feature type="region of interest" description="Disordered" evidence="4">
    <location>
        <begin position="467"/>
        <end position="569"/>
    </location>
</feature>
<feature type="domain" description="SH3" evidence="5">
    <location>
        <begin position="685"/>
        <end position="744"/>
    </location>
</feature>
<dbReference type="InterPro" id="IPR055093">
    <property type="entry name" value="EPS8_2nd"/>
</dbReference>
<organism evidence="6 7">
    <name type="scientific">Pristionchus fissidentatus</name>
    <dbReference type="NCBI Taxonomy" id="1538716"/>
    <lineage>
        <taxon>Eukaryota</taxon>
        <taxon>Metazoa</taxon>
        <taxon>Ecdysozoa</taxon>
        <taxon>Nematoda</taxon>
        <taxon>Chromadorea</taxon>
        <taxon>Rhabditida</taxon>
        <taxon>Rhabditina</taxon>
        <taxon>Diplogasteromorpha</taxon>
        <taxon>Diplogasteroidea</taxon>
        <taxon>Neodiplogasteridae</taxon>
        <taxon>Pristionchus</taxon>
    </lineage>
</organism>
<dbReference type="Gene3D" id="2.30.29.30">
    <property type="entry name" value="Pleckstrin-homology domain (PH domain)/Phosphotyrosine-binding domain (PTB)"/>
    <property type="match status" value="1"/>
</dbReference>
<sequence length="1050" mass="117973">IKMGSIFRRKNKDEAARNNARQQREDPRQPPPAGYYYSSSSSSRAAPSPSFHQGPPSRSGGNLYSAHNGLDMPSMGTPRSREGLPPPRHDMIPPGDESTPSYHVEHLATFAVGQQYGLRTPADGIRKLQEMERRSAIWAQSMVLRLRQNVVSVEDDNGQLVESFPMELVEQPTAHLSNDPREQYNNILLFVVVEDPRNKRSANPTEMHIFQCNRVSATDLVEDLQHYIRGQWGRVKPGRRTAGLQMPATMYNNYQGAQMYADNASVHSEGSEQFEIEVNTLNRCFDDIERFMARIQAAFLAQQQLQEQAKRNRSTANRKGSKGSAAYIPPDPHGILAMRSRLPSETEFVDIFRKFKLCFNLLAKLKNHIHDPNAPELLHFLFQPLTGILDACHRGHGRPVAPQVVSPLISLEARELMQNCLSSKEMDVWMSMGDAWRTPPEDWTGNLPQAYRPVFIDGFAPYGLPETAAAPPNVHPQYSSSTMHNQPAPLHRGESAPPAHYRGREEHVGHHRGRSIDVGGVQSVPGTPISSRRAAESRGWSPSPSQRGVPQQTNTATRRPPRHHSVDNVRDLDLDRINFERERVEFEKMMLEKERRLLDEEKTIRAEKSRLDAERKLLHEEAERRSLASNHFNPNTNSMPSPRLSNGHSSAHQPAPTTPHNDYMAAPSGVSSPRERAFLDDLLNRGAKVVQVIYDRTSMNSKELSVHKFEYLEVLNDSKNWWECKNNHSRVGYVPHTILTVMSREALENAQYNGGGGDQYGQRGSDHSVYRAPSSPSHGGPQASSHHYNPPYPTHQSHLQSHPQSHHPSPSPTRNQRFVVVSEAGVQADRNERNERYGDYARIQTRSPSPPPRVPEPPAPPPIAGLNEAIEKMKRQEMANRAARAAEAPKLNVIKRIPKITKQEEALLMEINSTLTRGEGRKILIPKRTEPTVEVADGSSSTAVNNWLVDRGFSPRTIEILSDMDGAMLFSLSRNKLIEVCGREEGSRVYSQMLVQKKRSAYATKTGQELAAILNHRKINTDAKNEMPSEEPATLVVRKANGVEERRTAV</sequence>
<dbReference type="SUPFAM" id="SSF50729">
    <property type="entry name" value="PH domain-like"/>
    <property type="match status" value="1"/>
</dbReference>
<dbReference type="GO" id="GO:0003779">
    <property type="term" value="F:actin binding"/>
    <property type="evidence" value="ECO:0007669"/>
    <property type="project" value="TreeGrafter"/>
</dbReference>
<dbReference type="InterPro" id="IPR013761">
    <property type="entry name" value="SAM/pointed_sf"/>
</dbReference>
<feature type="compositionally biased region" description="Polar residues" evidence="4">
    <location>
        <begin position="627"/>
        <end position="652"/>
    </location>
</feature>
<dbReference type="GO" id="GO:0005886">
    <property type="term" value="C:plasma membrane"/>
    <property type="evidence" value="ECO:0007669"/>
    <property type="project" value="TreeGrafter"/>
</dbReference>
<proteinExistence type="inferred from homology"/>
<feature type="compositionally biased region" description="Basic and acidic residues" evidence="4">
    <location>
        <begin position="79"/>
        <end position="91"/>
    </location>
</feature>
<evidence type="ECO:0000256" key="4">
    <source>
        <dbReference type="SAM" id="MobiDB-lite"/>
    </source>
</evidence>
<comment type="similarity">
    <text evidence="1">Belongs to the EPS8 family.</text>
</comment>
<evidence type="ECO:0000256" key="2">
    <source>
        <dbReference type="ARBA" id="ARBA00022443"/>
    </source>
</evidence>
<dbReference type="FunFam" id="1.10.150.50:FF:000084">
    <property type="entry name" value="EPS (Human endocytosis) related"/>
    <property type="match status" value="1"/>
</dbReference>
<feature type="region of interest" description="Disordered" evidence="4">
    <location>
        <begin position="750"/>
        <end position="862"/>
    </location>
</feature>
<feature type="compositionally biased region" description="Polar residues" evidence="4">
    <location>
        <begin position="476"/>
        <end position="485"/>
    </location>
</feature>
<dbReference type="InterPro" id="IPR033928">
    <property type="entry name" value="EPS8_PTB"/>
</dbReference>
<dbReference type="AlphaFoldDB" id="A0AAV5W450"/>
<feature type="compositionally biased region" description="Pro residues" evidence="4">
    <location>
        <begin position="848"/>
        <end position="862"/>
    </location>
</feature>
<feature type="region of interest" description="Disordered" evidence="4">
    <location>
        <begin position="622"/>
        <end position="659"/>
    </location>
</feature>
<dbReference type="InterPro" id="IPR001452">
    <property type="entry name" value="SH3_domain"/>
</dbReference>
<dbReference type="PROSITE" id="PS50002">
    <property type="entry name" value="SH3"/>
    <property type="match status" value="1"/>
</dbReference>
<dbReference type="GO" id="GO:0035023">
    <property type="term" value="P:regulation of Rho protein signal transduction"/>
    <property type="evidence" value="ECO:0007669"/>
    <property type="project" value="TreeGrafter"/>
</dbReference>
<dbReference type="GO" id="GO:0007266">
    <property type="term" value="P:Rho protein signal transduction"/>
    <property type="evidence" value="ECO:0007669"/>
    <property type="project" value="TreeGrafter"/>
</dbReference>
<dbReference type="InterPro" id="IPR041418">
    <property type="entry name" value="SAM_3"/>
</dbReference>
<dbReference type="EMBL" id="BTSY01000004">
    <property type="protein sequence ID" value="GMT24684.1"/>
    <property type="molecule type" value="Genomic_DNA"/>
</dbReference>
<dbReference type="CDD" id="cd01210">
    <property type="entry name" value="PTB_EPS8"/>
    <property type="match status" value="1"/>
</dbReference>
<feature type="compositionally biased region" description="Low complexity" evidence="4">
    <location>
        <begin position="34"/>
        <end position="50"/>
    </location>
</feature>
<dbReference type="Gene3D" id="1.10.150.50">
    <property type="entry name" value="Transcription Factor, Ets-1"/>
    <property type="match status" value="1"/>
</dbReference>
<feature type="non-terminal residue" evidence="6">
    <location>
        <position position="1"/>
    </location>
</feature>
<protein>
    <recommendedName>
        <fullName evidence="5">SH3 domain-containing protein</fullName>
    </recommendedName>
</protein>
<dbReference type="Pfam" id="PF22975">
    <property type="entry name" value="EPS8_2nd"/>
    <property type="match status" value="1"/>
</dbReference>
<comment type="caution">
    <text evidence="6">The sequence shown here is derived from an EMBL/GenBank/DDBJ whole genome shotgun (WGS) entry which is preliminary data.</text>
</comment>
<evidence type="ECO:0000259" key="5">
    <source>
        <dbReference type="PROSITE" id="PS50002"/>
    </source>
</evidence>
<feature type="compositionally biased region" description="Basic and acidic residues" evidence="4">
    <location>
        <begin position="829"/>
        <end position="839"/>
    </location>
</feature>
<dbReference type="SMART" id="SM00326">
    <property type="entry name" value="SH3"/>
    <property type="match status" value="1"/>
</dbReference>
<evidence type="ECO:0000313" key="7">
    <source>
        <dbReference type="Proteomes" id="UP001432322"/>
    </source>
</evidence>
<feature type="region of interest" description="Disordered" evidence="4">
    <location>
        <begin position="1"/>
        <end position="95"/>
    </location>
</feature>
<dbReference type="InterPro" id="IPR013625">
    <property type="entry name" value="PTB"/>
</dbReference>
<dbReference type="Proteomes" id="UP001432322">
    <property type="component" value="Unassembled WGS sequence"/>
</dbReference>
<dbReference type="PANTHER" id="PTHR12287:SF23">
    <property type="entry name" value="AROUSER, ISOFORM A-RELATED"/>
    <property type="match status" value="1"/>
</dbReference>
<reference evidence="6" key="1">
    <citation type="submission" date="2023-10" db="EMBL/GenBank/DDBJ databases">
        <title>Genome assembly of Pristionchus species.</title>
        <authorList>
            <person name="Yoshida K."/>
            <person name="Sommer R.J."/>
        </authorList>
    </citation>
    <scope>NUCLEOTIDE SEQUENCE</scope>
    <source>
        <strain evidence="6">RS5133</strain>
    </source>
</reference>